<dbReference type="GO" id="GO:0005524">
    <property type="term" value="F:ATP binding"/>
    <property type="evidence" value="ECO:0007669"/>
    <property type="project" value="InterPro"/>
</dbReference>
<evidence type="ECO:0000313" key="2">
    <source>
        <dbReference type="EMBL" id="CAJ2502506.1"/>
    </source>
</evidence>
<dbReference type="Gene3D" id="1.25.40.10">
    <property type="entry name" value="Tetratricopeptide repeat domain"/>
    <property type="match status" value="4"/>
</dbReference>
<reference evidence="2" key="1">
    <citation type="submission" date="2023-10" db="EMBL/GenBank/DDBJ databases">
        <authorList>
            <person name="Hackl T."/>
        </authorList>
    </citation>
    <scope>NUCLEOTIDE SEQUENCE</scope>
</reference>
<name>A0AAI8VCT0_9PEZI</name>
<dbReference type="SMART" id="SM00028">
    <property type="entry name" value="TPR"/>
    <property type="match status" value="4"/>
</dbReference>
<dbReference type="SUPFAM" id="SSF56112">
    <property type="entry name" value="Protein kinase-like (PK-like)"/>
    <property type="match status" value="1"/>
</dbReference>
<dbReference type="InterPro" id="IPR053137">
    <property type="entry name" value="NLR-like"/>
</dbReference>
<organism evidence="2 3">
    <name type="scientific">Anthostomella pinea</name>
    <dbReference type="NCBI Taxonomy" id="933095"/>
    <lineage>
        <taxon>Eukaryota</taxon>
        <taxon>Fungi</taxon>
        <taxon>Dikarya</taxon>
        <taxon>Ascomycota</taxon>
        <taxon>Pezizomycotina</taxon>
        <taxon>Sordariomycetes</taxon>
        <taxon>Xylariomycetidae</taxon>
        <taxon>Xylariales</taxon>
        <taxon>Xylariaceae</taxon>
        <taxon>Anthostomella</taxon>
    </lineage>
</organism>
<gene>
    <name evidence="2" type="ORF">KHLLAP_LOCUS2974</name>
</gene>
<dbReference type="Proteomes" id="UP001295740">
    <property type="component" value="Unassembled WGS sequence"/>
</dbReference>
<dbReference type="InterPro" id="IPR019734">
    <property type="entry name" value="TPR_rpt"/>
</dbReference>
<dbReference type="Pfam" id="PF13181">
    <property type="entry name" value="TPR_8"/>
    <property type="match status" value="1"/>
</dbReference>
<protein>
    <submittedName>
        <fullName evidence="2">Uu.00g099000.m01.CDS01</fullName>
    </submittedName>
</protein>
<dbReference type="SMART" id="SM00220">
    <property type="entry name" value="S_TKc"/>
    <property type="match status" value="1"/>
</dbReference>
<dbReference type="InterPro" id="IPR008271">
    <property type="entry name" value="Ser/Thr_kinase_AS"/>
</dbReference>
<dbReference type="EMBL" id="CAUWAG010000004">
    <property type="protein sequence ID" value="CAJ2502506.1"/>
    <property type="molecule type" value="Genomic_DNA"/>
</dbReference>
<dbReference type="InterPro" id="IPR000719">
    <property type="entry name" value="Prot_kinase_dom"/>
</dbReference>
<dbReference type="Pfam" id="PF00069">
    <property type="entry name" value="Pkinase"/>
    <property type="match status" value="1"/>
</dbReference>
<dbReference type="PROSITE" id="PS50011">
    <property type="entry name" value="PROTEIN_KINASE_DOM"/>
    <property type="match status" value="1"/>
</dbReference>
<dbReference type="Pfam" id="PF13424">
    <property type="entry name" value="TPR_12"/>
    <property type="match status" value="1"/>
</dbReference>
<dbReference type="InterPro" id="IPR011009">
    <property type="entry name" value="Kinase-like_dom_sf"/>
</dbReference>
<dbReference type="SUPFAM" id="SSF81901">
    <property type="entry name" value="HCP-like"/>
    <property type="match status" value="1"/>
</dbReference>
<evidence type="ECO:0000259" key="1">
    <source>
        <dbReference type="PROSITE" id="PS50011"/>
    </source>
</evidence>
<sequence>MSTSYSFLPSWSVGVQSNLPRTNEALGAADHCDVISLLAVAQHHGVDLLSVTYQPARGDLGEGGEAVIRQSFVVKEVDLAFKTLKVFYGEVPDESSAQTVSRAFETMMTEITILSQPQVRESANVANLAGISWNVATKSVWPVFAYKRGVPLREHLVGNAHETSLSVERKLDLCVVHGDIKPQNIIMISGPQGHSIPRISDFSLSVIGQDWELRRLPRTPGWSAPEYHGRDFKICNARLMDVYSLGLVCHYILAWDQAFSHLSTTEEEDEAMQHLQTLARSNPAAPLQMAIGHLNKINLGEDTRSMVEQLFRSTLAPDPQDRAQSGTQVLSLLGPVDLGDPADKGQLASPIDIPNRCCFHVGRSIVQLSAADFRVREFIYQALKRSAASLRSECRRNNALQAAICSSVAFGTERSSEEVRRSLEIGQLDEKRLASELTSLKDVFRPDQPSSLPYLLQADLLHEYQRRGDMKAACRHLESEVEGLSSTFGEHHPVLAFQRASLAAVLDEAGKSRRAQELQTSVFETNRRMLGESHPETVASLAQLALLLDHAGQTAQAIETGKQALQLYRQSHLSDNRHSIAAEANLAMAYFHADRFEDAERLQAQVVTKYETILGPEHPSTLNCLNNQATFMMWLPSAKGEVALEINRRILKAHEKHQGPLHRDTLRAHSSLLGAMVQLHGPSMETLDAQRSVLQRAEAFLGPDSIDPWIYATNAASSMMDLGLTDDASLLYRKAWPNIDRLLGQSSRQTLDVMNHYARACRSQGLHEEARRICHEIIHEDQIISEDNETDEGCSEMSFRSLCTIALSYYDQRDYPKAKGLFERITKLSAMNWGSPFAHSESRLIMSYLQDLYQSDGDAQGAVDLNKLLVQWETQDDDPRSLASQINLAGAYAKNGNYKVALETLPDLYERALQKHGPQHEITVASVTHLTRSWSGLEMHEPAISLGRDVLANLKETVGPAHEDTLLIMNNLATSLLTVESFTEAEALLTGLREVHTEQNNHEGSCLAMHNLAYLYHTQGKFKDAIKIQRDLVQKHMSQSTISTFDSVEERYYLASYLRDDPACFQESLQLSKDTWVTADSSYGYDHHLTMLAANLAGEIQMELGNLDEAQMFFDRVLKAAENITTDNKDQWLKDTRRNLELLQAKRRGDCAKNTAWLNSFL</sequence>
<dbReference type="AlphaFoldDB" id="A0AAI8VCT0"/>
<dbReference type="PANTHER" id="PTHR46082">
    <property type="entry name" value="ATP/GTP-BINDING PROTEIN-RELATED"/>
    <property type="match status" value="1"/>
</dbReference>
<dbReference type="Gene3D" id="1.10.510.10">
    <property type="entry name" value="Transferase(Phosphotransferase) domain 1"/>
    <property type="match status" value="1"/>
</dbReference>
<dbReference type="GO" id="GO:0004672">
    <property type="term" value="F:protein kinase activity"/>
    <property type="evidence" value="ECO:0007669"/>
    <property type="project" value="InterPro"/>
</dbReference>
<evidence type="ECO:0000313" key="3">
    <source>
        <dbReference type="Proteomes" id="UP001295740"/>
    </source>
</evidence>
<dbReference type="Pfam" id="PF13374">
    <property type="entry name" value="TPR_10"/>
    <property type="match status" value="1"/>
</dbReference>
<dbReference type="PANTHER" id="PTHR46082:SF11">
    <property type="entry name" value="AAA+ ATPASE DOMAIN-CONTAINING PROTEIN-RELATED"/>
    <property type="match status" value="1"/>
</dbReference>
<keyword evidence="3" id="KW-1185">Reference proteome</keyword>
<proteinExistence type="predicted"/>
<accession>A0AAI8VCT0</accession>
<dbReference type="InterPro" id="IPR011990">
    <property type="entry name" value="TPR-like_helical_dom_sf"/>
</dbReference>
<dbReference type="SUPFAM" id="SSF48452">
    <property type="entry name" value="TPR-like"/>
    <property type="match status" value="2"/>
</dbReference>
<feature type="domain" description="Protein kinase" evidence="1">
    <location>
        <begin position="54"/>
        <end position="333"/>
    </location>
</feature>
<dbReference type="PROSITE" id="PS00108">
    <property type="entry name" value="PROTEIN_KINASE_ST"/>
    <property type="match status" value="1"/>
</dbReference>
<comment type="caution">
    <text evidence="2">The sequence shown here is derived from an EMBL/GenBank/DDBJ whole genome shotgun (WGS) entry which is preliminary data.</text>
</comment>